<feature type="compositionally biased region" description="Polar residues" evidence="1">
    <location>
        <begin position="366"/>
        <end position="382"/>
    </location>
</feature>
<dbReference type="InterPro" id="IPR025757">
    <property type="entry name" value="MIP1_Leuzipper"/>
</dbReference>
<dbReference type="Proteomes" id="UP001497512">
    <property type="component" value="Chromosome 11"/>
</dbReference>
<evidence type="ECO:0000259" key="3">
    <source>
        <dbReference type="Pfam" id="PF14389"/>
    </source>
</evidence>
<feature type="compositionally biased region" description="Basic and acidic residues" evidence="1">
    <location>
        <begin position="295"/>
        <end position="306"/>
    </location>
</feature>
<dbReference type="Pfam" id="PF04784">
    <property type="entry name" value="DUF547"/>
    <property type="match status" value="1"/>
</dbReference>
<gene>
    <name evidence="4" type="ORF">CSSPTR1EN2_LOCUS4121</name>
</gene>
<evidence type="ECO:0000313" key="5">
    <source>
        <dbReference type="Proteomes" id="UP001497512"/>
    </source>
</evidence>
<feature type="compositionally biased region" description="Low complexity" evidence="1">
    <location>
        <begin position="285"/>
        <end position="294"/>
    </location>
</feature>
<reference evidence="4" key="1">
    <citation type="submission" date="2024-02" db="EMBL/GenBank/DDBJ databases">
        <authorList>
            <consortium name="ELIXIR-Norway"/>
            <consortium name="Elixir Norway"/>
        </authorList>
    </citation>
    <scope>NUCLEOTIDE SEQUENCE</scope>
</reference>
<feature type="domain" description="Ternary complex factor MIP1 leucine-zipper" evidence="3">
    <location>
        <begin position="103"/>
        <end position="183"/>
    </location>
</feature>
<feature type="compositionally biased region" description="Low complexity" evidence="1">
    <location>
        <begin position="343"/>
        <end position="357"/>
    </location>
</feature>
<feature type="region of interest" description="Disordered" evidence="1">
    <location>
        <begin position="343"/>
        <end position="387"/>
    </location>
</feature>
<name>A0ABP0TIU6_9BRYO</name>
<feature type="compositionally biased region" description="Polar residues" evidence="1">
    <location>
        <begin position="249"/>
        <end position="258"/>
    </location>
</feature>
<evidence type="ECO:0000313" key="4">
    <source>
        <dbReference type="EMBL" id="CAK9197732.1"/>
    </source>
</evidence>
<dbReference type="Pfam" id="PF14389">
    <property type="entry name" value="Lzipper-MIP1"/>
    <property type="match status" value="1"/>
</dbReference>
<protein>
    <submittedName>
        <fullName evidence="4">Uncharacterized protein</fullName>
    </submittedName>
</protein>
<organism evidence="4 5">
    <name type="scientific">Sphagnum troendelagicum</name>
    <dbReference type="NCBI Taxonomy" id="128251"/>
    <lineage>
        <taxon>Eukaryota</taxon>
        <taxon>Viridiplantae</taxon>
        <taxon>Streptophyta</taxon>
        <taxon>Embryophyta</taxon>
        <taxon>Bryophyta</taxon>
        <taxon>Sphagnophytina</taxon>
        <taxon>Sphagnopsida</taxon>
        <taxon>Sphagnales</taxon>
        <taxon>Sphagnaceae</taxon>
        <taxon>Sphagnum</taxon>
    </lineage>
</organism>
<feature type="region of interest" description="Disordered" evidence="1">
    <location>
        <begin position="220"/>
        <end position="258"/>
    </location>
</feature>
<dbReference type="InterPro" id="IPR006869">
    <property type="entry name" value="DUF547"/>
</dbReference>
<evidence type="ECO:0000259" key="2">
    <source>
        <dbReference type="Pfam" id="PF04784"/>
    </source>
</evidence>
<evidence type="ECO:0000256" key="1">
    <source>
        <dbReference type="SAM" id="MobiDB-lite"/>
    </source>
</evidence>
<dbReference type="PANTHER" id="PTHR23054">
    <property type="entry name" value="TERNARY COMPLEX FACTOR MIP1, LEUCINE-ZIPPER-RELATED"/>
    <property type="match status" value="1"/>
</dbReference>
<accession>A0ABP0TIU6</accession>
<keyword evidence="5" id="KW-1185">Reference proteome</keyword>
<sequence length="680" mass="75944">MAVMKAVGSKKMCTNVHFPEDLAFEFLVPATTEAILPAVDSNDLGHRHCRSVSAPNKASGPTSWNFSPRASLKQALKESLQHWRWKMERKGLEDKKKQVPISRRAILEKDVVHLQTRLHDEKTLRMGLEKALGEASDPCTSQDVSAGLAPQAQDLITEIVSLQKEVSHLEQHVLSLYRKVFDQRLSTHQYGTDLRSSEAQEPSIVISQSSYHVSRFRAEQLRQTKLPPSSPQHRHPGSVAMQGFKRPHSSTGAGQVKTQHRSLLNDSFYCVEKEPESAIQVKILKPSSSSSPVKVDTKQTPKKTSEDVVEPSSKTPNQLAEELVRCMAEIYCKLANPPLPKFSSLSPSSSSSSTTTHESSHEFSNLHDSWSPGSQTDNTSSEMDGCIMPDPYSVKDVGGEDVGPYCSMVEVPWICVDKDRLTYATQALHNFRLMVGQLEKVDPRQMTHEQKLAFWINIYNALMMHAYLAYGIPQNQLKRLNLLQKAAYKVGAYSINAQTIEHSILGCPSNRTAPWLQAFLKPGTTFKVGDERRAYALQTPEPAVCFALCCGGHSDPAVRVYTAKNVWLELEVAKRDFLQASVRIHGSSKVLLPKILEWYLRALVINSSTSLLEWVCQNVPGKLEAQIQQCLKLNPHKNPAHCLRWVPYSLGFRYIFVPDLAHRNPILINDSALNGVSLGV</sequence>
<feature type="domain" description="DUF547" evidence="2">
    <location>
        <begin position="444"/>
        <end position="578"/>
    </location>
</feature>
<proteinExistence type="predicted"/>
<dbReference type="EMBL" id="OZ019903">
    <property type="protein sequence ID" value="CAK9197732.1"/>
    <property type="molecule type" value="Genomic_DNA"/>
</dbReference>
<dbReference type="PANTHER" id="PTHR23054:SF18">
    <property type="entry name" value="TERNARY COMPLEX FACTOR MIP1, LEUCINE-ZIPPER"/>
    <property type="match status" value="1"/>
</dbReference>
<feature type="region of interest" description="Disordered" evidence="1">
    <location>
        <begin position="281"/>
        <end position="316"/>
    </location>
</feature>